<dbReference type="RefSeq" id="WP_326510159.1">
    <property type="nucleotide sequence ID" value="NZ_JAWIIV010000059.1"/>
</dbReference>
<dbReference type="Proteomes" id="UP001352263">
    <property type="component" value="Unassembled WGS sequence"/>
</dbReference>
<gene>
    <name evidence="1" type="ORF">RY831_30865</name>
</gene>
<name>A0ABU6JIM2_9BURK</name>
<reference evidence="1 2" key="1">
    <citation type="submission" date="2023-10" db="EMBL/GenBank/DDBJ databases">
        <title>Noviherbaspirillum sp. CPCC 100848 genome assembly.</title>
        <authorList>
            <person name="Li X.Y."/>
            <person name="Fang X.M."/>
        </authorList>
    </citation>
    <scope>NUCLEOTIDE SEQUENCE [LARGE SCALE GENOMIC DNA]</scope>
    <source>
        <strain evidence="1 2">CPCC 100848</strain>
    </source>
</reference>
<evidence type="ECO:0008006" key="3">
    <source>
        <dbReference type="Google" id="ProtNLM"/>
    </source>
</evidence>
<accession>A0ABU6JIM2</accession>
<dbReference type="EMBL" id="JAWIIV010000059">
    <property type="protein sequence ID" value="MEC4723545.1"/>
    <property type="molecule type" value="Genomic_DNA"/>
</dbReference>
<evidence type="ECO:0000313" key="2">
    <source>
        <dbReference type="Proteomes" id="UP001352263"/>
    </source>
</evidence>
<proteinExistence type="predicted"/>
<sequence>MKITCHAQLRQQQRGIPRLIIDLLLDFGAAKRSGEGATTHYFDKRSRRKLQAYAGKVAPLLAEYLDYYAVVNSDGSVITVAPRIKKVRH</sequence>
<organism evidence="1 2">
    <name type="scientific">Noviherbaspirillum album</name>
    <dbReference type="NCBI Taxonomy" id="3080276"/>
    <lineage>
        <taxon>Bacteria</taxon>
        <taxon>Pseudomonadati</taxon>
        <taxon>Pseudomonadota</taxon>
        <taxon>Betaproteobacteria</taxon>
        <taxon>Burkholderiales</taxon>
        <taxon>Oxalobacteraceae</taxon>
        <taxon>Noviherbaspirillum</taxon>
    </lineage>
</organism>
<protein>
    <recommendedName>
        <fullName evidence="3">DUF4258 domain-containing protein</fullName>
    </recommendedName>
</protein>
<comment type="caution">
    <text evidence="1">The sequence shown here is derived from an EMBL/GenBank/DDBJ whole genome shotgun (WGS) entry which is preliminary data.</text>
</comment>
<keyword evidence="2" id="KW-1185">Reference proteome</keyword>
<evidence type="ECO:0000313" key="1">
    <source>
        <dbReference type="EMBL" id="MEC4723545.1"/>
    </source>
</evidence>